<sequence length="522" mass="59627">MSLNKKTEKEHRTTFPLHCLPEQLKDTVERVNMFTGMSMELTINIIFTMLSIICQYLVGVVSPYSGIPGPCSLYLLTLAESGEGKTFLSRLLMRPFYSQIEKMQLEYRDRLTIYKRQHRIWKTSLQGFDANQRQAIKNGKGVEDAQVQLDEHYKGEPKRPVEPKFSYQDVTFKALIQGLSLHAEAGIIMDEAISFFRSGLKNHLGLLNKGWDGGKYSFDRTDGENYELPLCLMLSLMIQPGVFSNYLEKHGEMAKSSGLLARFLVMKVKSSIGQRNSRIDEEGLNAVLAPFYDHIQGLLSLLEARFYDDSIPKDQLRLSDDAKMFLQEKQREIEQAILPGGKYSHIRDFASKAIEQALRLATIMTFYLTKPTGGSSAADLIYTKIIDARQIRNALTIVDWYLQQASDLFYPLSERYQFECEVRSLWSFIVKRLNKSQGIPFPKCELLQSGPGRLRHIDKLTPALNQLINQRLCCIIRYNGSSMLHIAGYYSNGSICTGGFPHNYSIVQMQNLKDEGFWHVDL</sequence>
<dbReference type="InterPro" id="IPR025048">
    <property type="entry name" value="DUF3987"/>
</dbReference>
<name>A0A7W3D2R9_CITFR</name>
<comment type="caution">
    <text evidence="2">The sequence shown here is derived from an EMBL/GenBank/DDBJ whole genome shotgun (WGS) entry which is preliminary data.</text>
</comment>
<dbReference type="EMBL" id="JABXRI010000001">
    <property type="protein sequence ID" value="MBA8061959.1"/>
    <property type="molecule type" value="Genomic_DNA"/>
</dbReference>
<dbReference type="Proteomes" id="UP000591803">
    <property type="component" value="Unassembled WGS sequence"/>
</dbReference>
<feature type="transmembrane region" description="Helical" evidence="1">
    <location>
        <begin position="41"/>
        <end position="64"/>
    </location>
</feature>
<evidence type="ECO:0000313" key="3">
    <source>
        <dbReference type="Proteomes" id="UP000591803"/>
    </source>
</evidence>
<keyword evidence="1" id="KW-0812">Transmembrane</keyword>
<organism evidence="2 3">
    <name type="scientific">Citrobacter freundii</name>
    <dbReference type="NCBI Taxonomy" id="546"/>
    <lineage>
        <taxon>Bacteria</taxon>
        <taxon>Pseudomonadati</taxon>
        <taxon>Pseudomonadota</taxon>
        <taxon>Gammaproteobacteria</taxon>
        <taxon>Enterobacterales</taxon>
        <taxon>Enterobacteriaceae</taxon>
        <taxon>Citrobacter</taxon>
        <taxon>Citrobacter freundii complex</taxon>
    </lineage>
</organism>
<keyword evidence="1" id="KW-1133">Transmembrane helix</keyword>
<protein>
    <submittedName>
        <fullName evidence="2">DUF3987 domain-containing protein</fullName>
    </submittedName>
</protein>
<reference evidence="2 3" key="1">
    <citation type="submission" date="2020-06" db="EMBL/GenBank/DDBJ databases">
        <title>REHAB project genomes.</title>
        <authorList>
            <person name="Shaw L.P."/>
        </authorList>
    </citation>
    <scope>NUCLEOTIDE SEQUENCE [LARGE SCALE GENOMIC DNA]</scope>
    <source>
        <strain evidence="2 3">RHBSTW-00116</strain>
    </source>
</reference>
<dbReference type="AlphaFoldDB" id="A0A7W3D2R9"/>
<proteinExistence type="predicted"/>
<dbReference type="Pfam" id="PF13148">
    <property type="entry name" value="DUF3987"/>
    <property type="match status" value="1"/>
</dbReference>
<accession>A0A7W3D2R9</accession>
<gene>
    <name evidence="2" type="ORF">HV077_06025</name>
</gene>
<evidence type="ECO:0000256" key="1">
    <source>
        <dbReference type="SAM" id="Phobius"/>
    </source>
</evidence>
<evidence type="ECO:0000313" key="2">
    <source>
        <dbReference type="EMBL" id="MBA8061959.1"/>
    </source>
</evidence>
<keyword evidence="1" id="KW-0472">Membrane</keyword>